<dbReference type="Gene3D" id="1.20.120.450">
    <property type="entry name" value="dinb family like domain"/>
    <property type="match status" value="1"/>
</dbReference>
<proteinExistence type="predicted"/>
<evidence type="ECO:0000313" key="2">
    <source>
        <dbReference type="EMBL" id="GGG75274.1"/>
    </source>
</evidence>
<organism evidence="2 3">
    <name type="scientific">Edaphobacter dinghuensis</name>
    <dbReference type="NCBI Taxonomy" id="1560005"/>
    <lineage>
        <taxon>Bacteria</taxon>
        <taxon>Pseudomonadati</taxon>
        <taxon>Acidobacteriota</taxon>
        <taxon>Terriglobia</taxon>
        <taxon>Terriglobales</taxon>
        <taxon>Acidobacteriaceae</taxon>
        <taxon>Edaphobacter</taxon>
    </lineage>
</organism>
<reference evidence="2" key="2">
    <citation type="submission" date="2020-09" db="EMBL/GenBank/DDBJ databases">
        <authorList>
            <person name="Sun Q."/>
            <person name="Zhou Y."/>
        </authorList>
    </citation>
    <scope>NUCLEOTIDE SEQUENCE</scope>
    <source>
        <strain evidence="2">CGMCC 1.12997</strain>
    </source>
</reference>
<evidence type="ECO:0000259" key="1">
    <source>
        <dbReference type="Pfam" id="PF12867"/>
    </source>
</evidence>
<feature type="domain" description="DinB-like" evidence="1">
    <location>
        <begin position="27"/>
        <end position="157"/>
    </location>
</feature>
<dbReference type="InterPro" id="IPR024775">
    <property type="entry name" value="DinB-like"/>
</dbReference>
<comment type="caution">
    <text evidence="2">The sequence shown here is derived from an EMBL/GenBank/DDBJ whole genome shotgun (WGS) entry which is preliminary data.</text>
</comment>
<dbReference type="InterPro" id="IPR034660">
    <property type="entry name" value="DinB/YfiT-like"/>
</dbReference>
<name>A0A917HDF1_9BACT</name>
<accession>A0A917HDF1</accession>
<dbReference type="SUPFAM" id="SSF109854">
    <property type="entry name" value="DinB/YfiT-like putative metalloenzymes"/>
    <property type="match status" value="1"/>
</dbReference>
<dbReference type="AlphaFoldDB" id="A0A917HDF1"/>
<protein>
    <recommendedName>
        <fullName evidence="1">DinB-like domain-containing protein</fullName>
    </recommendedName>
</protein>
<sequence length="169" mass="18570">MTVTSVEPWLRGTLTEVDAVRRAVLHALELAREDVERWSADLSDAELEAEPLGLPSVGRQMRHIVRSLDRLLSYAEGRQLSVEQLEALKTEANASILRQALSAEFESGLASALARIRAFRSESYGESRGVGRKMLPTTVAGLLVHCADHTQRHVGQLVTTAKVIVAMRS</sequence>
<dbReference type="Proteomes" id="UP000647241">
    <property type="component" value="Unassembled WGS sequence"/>
</dbReference>
<evidence type="ECO:0000313" key="3">
    <source>
        <dbReference type="Proteomes" id="UP000647241"/>
    </source>
</evidence>
<dbReference type="Pfam" id="PF12867">
    <property type="entry name" value="DinB_2"/>
    <property type="match status" value="1"/>
</dbReference>
<gene>
    <name evidence="2" type="ORF">GCM10011585_17600</name>
</gene>
<reference evidence="2" key="1">
    <citation type="journal article" date="2014" name="Int. J. Syst. Evol. Microbiol.">
        <title>Complete genome sequence of Corynebacterium casei LMG S-19264T (=DSM 44701T), isolated from a smear-ripened cheese.</title>
        <authorList>
            <consortium name="US DOE Joint Genome Institute (JGI-PGF)"/>
            <person name="Walter F."/>
            <person name="Albersmeier A."/>
            <person name="Kalinowski J."/>
            <person name="Ruckert C."/>
        </authorList>
    </citation>
    <scope>NUCLEOTIDE SEQUENCE</scope>
    <source>
        <strain evidence="2">CGMCC 1.12997</strain>
    </source>
</reference>
<keyword evidence="3" id="KW-1185">Reference proteome</keyword>
<dbReference type="EMBL" id="BMGT01000002">
    <property type="protein sequence ID" value="GGG75274.1"/>
    <property type="molecule type" value="Genomic_DNA"/>
</dbReference>
<dbReference type="RefSeq" id="WP_188553778.1">
    <property type="nucleotide sequence ID" value="NZ_BMGT01000002.1"/>
</dbReference>